<dbReference type="RefSeq" id="XP_069302598.1">
    <property type="nucleotide sequence ID" value="XM_069455916.1"/>
</dbReference>
<dbReference type="GeneID" id="96090087"/>
<organism evidence="2 3">
    <name type="scientific">Alternaria dauci</name>
    <dbReference type="NCBI Taxonomy" id="48095"/>
    <lineage>
        <taxon>Eukaryota</taxon>
        <taxon>Fungi</taxon>
        <taxon>Dikarya</taxon>
        <taxon>Ascomycota</taxon>
        <taxon>Pezizomycotina</taxon>
        <taxon>Dothideomycetes</taxon>
        <taxon>Pleosporomycetidae</taxon>
        <taxon>Pleosporales</taxon>
        <taxon>Pleosporineae</taxon>
        <taxon>Pleosporaceae</taxon>
        <taxon>Alternaria</taxon>
        <taxon>Alternaria sect. Porri</taxon>
    </lineage>
</organism>
<name>A0ABR3U7Y7_9PLEO</name>
<accession>A0ABR3U7Y7</accession>
<evidence type="ECO:0000313" key="3">
    <source>
        <dbReference type="Proteomes" id="UP001578633"/>
    </source>
</evidence>
<sequence>MSSLRQITGLVPIRFLATPSSRATSRQIIPPVVYTRNYSDAKPQTSTPVKDNAQKTDSKSLPETTPKKKTQAELDAEPSLDTLAMKFATRISV</sequence>
<dbReference type="EMBL" id="JBHGVX010000010">
    <property type="protein sequence ID" value="KAL1792014.1"/>
    <property type="molecule type" value="Genomic_DNA"/>
</dbReference>
<evidence type="ECO:0000313" key="2">
    <source>
        <dbReference type="EMBL" id="KAL1792014.1"/>
    </source>
</evidence>
<keyword evidence="3" id="KW-1185">Reference proteome</keyword>
<gene>
    <name evidence="2" type="ORF">ACET3X_009765</name>
</gene>
<feature type="region of interest" description="Disordered" evidence="1">
    <location>
        <begin position="36"/>
        <end position="75"/>
    </location>
</feature>
<comment type="caution">
    <text evidence="2">The sequence shown here is derived from an EMBL/GenBank/DDBJ whole genome shotgun (WGS) entry which is preliminary data.</text>
</comment>
<evidence type="ECO:0000256" key="1">
    <source>
        <dbReference type="SAM" id="MobiDB-lite"/>
    </source>
</evidence>
<protein>
    <submittedName>
        <fullName evidence="2">Uncharacterized protein</fullName>
    </submittedName>
</protein>
<feature type="compositionally biased region" description="Polar residues" evidence="1">
    <location>
        <begin position="36"/>
        <end position="49"/>
    </location>
</feature>
<reference evidence="2 3" key="1">
    <citation type="submission" date="2024-09" db="EMBL/GenBank/DDBJ databases">
        <title>T2T genomes of carrot and Alternaria dauci and their utility for understanding host-pathogen interaction during carrot leaf blight disease.</title>
        <authorList>
            <person name="Liu W."/>
            <person name="Xu S."/>
            <person name="Ou C."/>
            <person name="Liu X."/>
            <person name="Zhuang F."/>
            <person name="Deng X.W."/>
        </authorList>
    </citation>
    <scope>NUCLEOTIDE SEQUENCE [LARGE SCALE GENOMIC DNA]</scope>
    <source>
        <strain evidence="2 3">A2016</strain>
    </source>
</reference>
<dbReference type="Proteomes" id="UP001578633">
    <property type="component" value="Chromosome 10"/>
</dbReference>
<proteinExistence type="predicted"/>